<sequence length="991" mass="104518">MTVPPGSPSLHGGVAVGPDHADTRPVGRERESDEAHRRLSDPDGPRLVLVRGERGVGRTAFAHAVAERLRAAGATVLALDCVPGDDTRPLLLALRLVMALTEHRRQARTVTEAVRAAEQHDGAAMAGLLRAALAQAGGAVPVVVVLDDLQHADAESLALLQETDFPRLPPGVSLLATAVGRGGGPGLQDAHTIVLPALGPDATTAMVARRLRATPDTGLARRVRELTLGVPGAVDALLTGWMRDGAVRVADGHAFVGARTPAPVLPDDDRFVTALEALGEPCRTVAGALSILWPLGGRTAELIAAATGLSAGAVGDGLRDLVAAEIVEHLPGPAPTPGEPGRPRSHGPHGPHGTHRPGPDGPEPDGPEPDGPGGRNRLPLVAHAVRERLGPLERGRLSATAAEALWAARDAAGGTYGEGPPVVDLLDEPDAVAHLADRVAEAGSLVDRDRAVAELTAAARRLHPDPEGRGVLRWCRAVCHLVERPADRVTALHRYAKAAYNAGDHRTARTIAESVLRDLADVLDPLSLQDVAVLFTAATADDLDRRALSRLTTERWWAQLPLPDLVAVTGRALALGRLERWHEVLDLLSRTEPVWGAEARTRAKPAYFRAVAELALGRPERFRAALALPEAPYLDPGHVHALATTMVDELLSGRDLRAAEALLAERGLTADVLAPHSLFLWHHLRGRWDEALEPARWMLANDRTATPTAAAHLVPARTAAVLLARGRPTSARRLLDAARGRPGGPLEYALDAVEADVLRALGDPAGAAGALRRGLDAADARGHVAGTGELWASLAEVHAEEGRPGEAAACLGRLERLAGLPDGGRTRLTYLLASARVLRPDDPATAHRRLREAVELARARRQPFETAVTLVAAAGAGAGPPGLLHEAYELFGTAGAALSRFRTRAAMREAGTAVPGRRQATVENERLLATLIAEGLTNRQVAAVLRLSEDAVANRLTRLFTRTGLRSRTEVVTAVLTPHHPVGLRDGPDGS</sequence>
<dbReference type="InterPro" id="IPR027417">
    <property type="entry name" value="P-loop_NTPase"/>
</dbReference>
<dbReference type="Gene3D" id="3.40.50.300">
    <property type="entry name" value="P-loop containing nucleotide triphosphate hydrolases"/>
    <property type="match status" value="1"/>
</dbReference>
<dbReference type="GO" id="GO:0004016">
    <property type="term" value="F:adenylate cyclase activity"/>
    <property type="evidence" value="ECO:0007669"/>
    <property type="project" value="TreeGrafter"/>
</dbReference>
<evidence type="ECO:0000256" key="2">
    <source>
        <dbReference type="ARBA" id="ARBA00022840"/>
    </source>
</evidence>
<dbReference type="GO" id="GO:0005524">
    <property type="term" value="F:ATP binding"/>
    <property type="evidence" value="ECO:0007669"/>
    <property type="project" value="UniProtKB-KW"/>
</dbReference>
<dbReference type="PANTHER" id="PTHR16305">
    <property type="entry name" value="TESTICULAR SOLUBLE ADENYLYL CYCLASE"/>
    <property type="match status" value="1"/>
</dbReference>
<dbReference type="PANTHER" id="PTHR16305:SF28">
    <property type="entry name" value="GUANYLATE CYCLASE DOMAIN-CONTAINING PROTEIN"/>
    <property type="match status" value="1"/>
</dbReference>
<feature type="compositionally biased region" description="Basic and acidic residues" evidence="3">
    <location>
        <begin position="19"/>
        <end position="44"/>
    </location>
</feature>
<evidence type="ECO:0000256" key="1">
    <source>
        <dbReference type="ARBA" id="ARBA00022741"/>
    </source>
</evidence>
<comment type="caution">
    <text evidence="5">The sequence shown here is derived from an EMBL/GenBank/DDBJ whole genome shotgun (WGS) entry which is preliminary data.</text>
</comment>
<name>A0A5B0ADD2_9ACTN</name>
<dbReference type="EMBL" id="VDFC01000058">
    <property type="protein sequence ID" value="KAA0927151.1"/>
    <property type="molecule type" value="Genomic_DNA"/>
</dbReference>
<keyword evidence="2" id="KW-0067">ATP-binding</keyword>
<organism evidence="5 6">
    <name type="scientific">Streptomyces apricus</name>
    <dbReference type="NCBI Taxonomy" id="1828112"/>
    <lineage>
        <taxon>Bacteria</taxon>
        <taxon>Bacillati</taxon>
        <taxon>Actinomycetota</taxon>
        <taxon>Actinomycetes</taxon>
        <taxon>Kitasatosporales</taxon>
        <taxon>Streptomycetaceae</taxon>
        <taxon>Streptomyces</taxon>
    </lineage>
</organism>
<accession>A0A5B0ADD2</accession>
<dbReference type="Gene3D" id="1.25.40.10">
    <property type="entry name" value="Tetratricopeptide repeat domain"/>
    <property type="match status" value="1"/>
</dbReference>
<dbReference type="SMART" id="SM00421">
    <property type="entry name" value="HTH_LUXR"/>
    <property type="match status" value="1"/>
</dbReference>
<dbReference type="PROSITE" id="PS50043">
    <property type="entry name" value="HTH_LUXR_2"/>
    <property type="match status" value="1"/>
</dbReference>
<gene>
    <name evidence="5" type="ORF">FGF04_31900</name>
</gene>
<dbReference type="InterPro" id="IPR036388">
    <property type="entry name" value="WH-like_DNA-bd_sf"/>
</dbReference>
<reference evidence="5 6" key="1">
    <citation type="submission" date="2019-05" db="EMBL/GenBank/DDBJ databases">
        <authorList>
            <person name="Hariharan J."/>
            <person name="Choudoir M.J."/>
            <person name="Diebold P."/>
            <person name="Panke-Buisse K."/>
            <person name="Buckley D.H."/>
        </authorList>
    </citation>
    <scope>NUCLEOTIDE SEQUENCE [LARGE SCALE GENOMIC DNA]</scope>
    <source>
        <strain evidence="5 6">SUN51</strain>
    </source>
</reference>
<dbReference type="InterPro" id="IPR041664">
    <property type="entry name" value="AAA_16"/>
</dbReference>
<dbReference type="GO" id="GO:0005737">
    <property type="term" value="C:cytoplasm"/>
    <property type="evidence" value="ECO:0007669"/>
    <property type="project" value="TreeGrafter"/>
</dbReference>
<evidence type="ECO:0000313" key="5">
    <source>
        <dbReference type="EMBL" id="KAA0927151.1"/>
    </source>
</evidence>
<dbReference type="GO" id="GO:0003677">
    <property type="term" value="F:DNA binding"/>
    <property type="evidence" value="ECO:0007669"/>
    <property type="project" value="InterPro"/>
</dbReference>
<dbReference type="RefSeq" id="WP_149514964.1">
    <property type="nucleotide sequence ID" value="NZ_VDFC01000058.1"/>
</dbReference>
<dbReference type="InterPro" id="IPR003593">
    <property type="entry name" value="AAA+_ATPase"/>
</dbReference>
<keyword evidence="1" id="KW-0547">Nucleotide-binding</keyword>
<feature type="compositionally biased region" description="Basic residues" evidence="3">
    <location>
        <begin position="343"/>
        <end position="355"/>
    </location>
</feature>
<proteinExistence type="predicted"/>
<dbReference type="SUPFAM" id="SSF48452">
    <property type="entry name" value="TPR-like"/>
    <property type="match status" value="1"/>
</dbReference>
<feature type="region of interest" description="Disordered" evidence="3">
    <location>
        <begin position="1"/>
        <end position="45"/>
    </location>
</feature>
<dbReference type="CDD" id="cd06170">
    <property type="entry name" value="LuxR_C_like"/>
    <property type="match status" value="1"/>
</dbReference>
<dbReference type="Pfam" id="PF13191">
    <property type="entry name" value="AAA_16"/>
    <property type="match status" value="1"/>
</dbReference>
<dbReference type="SUPFAM" id="SSF46894">
    <property type="entry name" value="C-terminal effector domain of the bipartite response regulators"/>
    <property type="match status" value="1"/>
</dbReference>
<keyword evidence="6" id="KW-1185">Reference proteome</keyword>
<dbReference type="SUPFAM" id="SSF52540">
    <property type="entry name" value="P-loop containing nucleoside triphosphate hydrolases"/>
    <property type="match status" value="1"/>
</dbReference>
<dbReference type="Proteomes" id="UP000324965">
    <property type="component" value="Unassembled WGS sequence"/>
</dbReference>
<protein>
    <submittedName>
        <fullName evidence="5">Helix-turn-helix transcriptional regulator</fullName>
    </submittedName>
</protein>
<evidence type="ECO:0000313" key="6">
    <source>
        <dbReference type="Proteomes" id="UP000324965"/>
    </source>
</evidence>
<evidence type="ECO:0000259" key="4">
    <source>
        <dbReference type="PROSITE" id="PS50043"/>
    </source>
</evidence>
<dbReference type="InterPro" id="IPR011990">
    <property type="entry name" value="TPR-like_helical_dom_sf"/>
</dbReference>
<dbReference type="SMART" id="SM00382">
    <property type="entry name" value="AAA"/>
    <property type="match status" value="1"/>
</dbReference>
<dbReference type="InterPro" id="IPR016032">
    <property type="entry name" value="Sig_transdc_resp-reg_C-effctor"/>
</dbReference>
<dbReference type="AlphaFoldDB" id="A0A5B0ADD2"/>
<dbReference type="OrthoDB" id="3333376at2"/>
<dbReference type="Gene3D" id="1.10.10.10">
    <property type="entry name" value="Winged helix-like DNA-binding domain superfamily/Winged helix DNA-binding domain"/>
    <property type="match status" value="1"/>
</dbReference>
<dbReference type="GO" id="GO:0006355">
    <property type="term" value="P:regulation of DNA-templated transcription"/>
    <property type="evidence" value="ECO:0007669"/>
    <property type="project" value="InterPro"/>
</dbReference>
<dbReference type="Pfam" id="PF00196">
    <property type="entry name" value="GerE"/>
    <property type="match status" value="1"/>
</dbReference>
<dbReference type="InterPro" id="IPR000792">
    <property type="entry name" value="Tscrpt_reg_LuxR_C"/>
</dbReference>
<feature type="domain" description="HTH luxR-type" evidence="4">
    <location>
        <begin position="915"/>
        <end position="979"/>
    </location>
</feature>
<evidence type="ECO:0000256" key="3">
    <source>
        <dbReference type="SAM" id="MobiDB-lite"/>
    </source>
</evidence>
<feature type="region of interest" description="Disordered" evidence="3">
    <location>
        <begin position="330"/>
        <end position="377"/>
    </location>
</feature>